<organism evidence="1 2">
    <name type="scientific">Seminavis robusta</name>
    <dbReference type="NCBI Taxonomy" id="568900"/>
    <lineage>
        <taxon>Eukaryota</taxon>
        <taxon>Sar</taxon>
        <taxon>Stramenopiles</taxon>
        <taxon>Ochrophyta</taxon>
        <taxon>Bacillariophyta</taxon>
        <taxon>Bacillariophyceae</taxon>
        <taxon>Bacillariophycidae</taxon>
        <taxon>Naviculales</taxon>
        <taxon>Naviculaceae</taxon>
        <taxon>Seminavis</taxon>
    </lineage>
</organism>
<protein>
    <submittedName>
        <fullName evidence="1">Uncharacterized protein</fullName>
    </submittedName>
</protein>
<accession>A0A9N8E599</accession>
<proteinExistence type="predicted"/>
<sequence>MRKRRAVVVGRCQTKSNNGKDPVVSTRRKKPRIPATPKATRAAAANNKCSDDTLFLNCLDLVLEAGYLPLSDLAKMMTVSKIVSASVEDSHGAWTPFLVVDPNNGRMDKLGLAPPFGYFSKNNNVCHGNTAVTRLHLPPRPRGPQRDTFSYYPHDSENPETVQGLVLARQTISGNDSSLYRFDKNTGALEDAFCPAAEDPHSPLFRTTIYIRRELPITCRKCRVTCRSYSTLVEHCMSYKHQQAVVPKEARIPKHFWDPRNQTKFVQMTPYQRVKACLQYKQRVIQKLLLMDEAGIRKMREYTRHFRTDMTTRAREACTAERVKEFMVHYAIRDFSEHGMALHGDCRSIISQGWGKFQFQDLAGYRQVFRHLNRRVTSGRRAREGPWDITNAGYH</sequence>
<name>A0A9N8E599_9STRA</name>
<reference evidence="1" key="1">
    <citation type="submission" date="2020-06" db="EMBL/GenBank/DDBJ databases">
        <authorList>
            <consortium name="Plant Systems Biology data submission"/>
        </authorList>
    </citation>
    <scope>NUCLEOTIDE SEQUENCE</scope>
    <source>
        <strain evidence="1">D6</strain>
    </source>
</reference>
<comment type="caution">
    <text evidence="1">The sequence shown here is derived from an EMBL/GenBank/DDBJ whole genome shotgun (WGS) entry which is preliminary data.</text>
</comment>
<dbReference type="Proteomes" id="UP001153069">
    <property type="component" value="Unassembled WGS sequence"/>
</dbReference>
<keyword evidence="2" id="KW-1185">Reference proteome</keyword>
<dbReference type="AlphaFoldDB" id="A0A9N8E599"/>
<evidence type="ECO:0000313" key="2">
    <source>
        <dbReference type="Proteomes" id="UP001153069"/>
    </source>
</evidence>
<dbReference type="EMBL" id="CAICTM010000513">
    <property type="protein sequence ID" value="CAB9512014.1"/>
    <property type="molecule type" value="Genomic_DNA"/>
</dbReference>
<evidence type="ECO:0000313" key="1">
    <source>
        <dbReference type="EMBL" id="CAB9512014.1"/>
    </source>
</evidence>
<gene>
    <name evidence="1" type="ORF">SEMRO_514_G158030.1</name>
</gene>